<comment type="caution">
    <text evidence="1">The sequence shown here is derived from an EMBL/GenBank/DDBJ whole genome shotgun (WGS) entry which is preliminary data.</text>
</comment>
<sequence>MSDTQRRIIVLDNGVGWGIVLPKVVQYYQEQDLSVQWKIDFAFSHTQRTELHMRYNISSHFMLDSKINWSEKSNLKTEFISQLSIHRI</sequence>
<dbReference type="OrthoDB" id="10613279at2759"/>
<keyword evidence="2" id="KW-1185">Reference proteome</keyword>
<dbReference type="Proteomes" id="UP000055024">
    <property type="component" value="Unassembled WGS sequence"/>
</dbReference>
<name>A0A0V1HX31_9BILA</name>
<proteinExistence type="predicted"/>
<evidence type="ECO:0000313" key="1">
    <source>
        <dbReference type="EMBL" id="KRZ14772.1"/>
    </source>
</evidence>
<evidence type="ECO:0000313" key="2">
    <source>
        <dbReference type="Proteomes" id="UP000055024"/>
    </source>
</evidence>
<accession>A0A0V1HX31</accession>
<dbReference type="AlphaFoldDB" id="A0A0V1HX31"/>
<reference evidence="1 2" key="1">
    <citation type="submission" date="2015-01" db="EMBL/GenBank/DDBJ databases">
        <title>Evolution of Trichinella species and genotypes.</title>
        <authorList>
            <person name="Korhonen P.K."/>
            <person name="Edoardo P."/>
            <person name="Giuseppe L.R."/>
            <person name="Gasser R.B."/>
        </authorList>
    </citation>
    <scope>NUCLEOTIDE SEQUENCE [LARGE SCALE GENOMIC DNA]</scope>
    <source>
        <strain evidence="1">ISS1029</strain>
    </source>
</reference>
<protein>
    <submittedName>
        <fullName evidence="1">Uncharacterized protein</fullName>
    </submittedName>
</protein>
<dbReference type="EMBL" id="JYDP01000022">
    <property type="protein sequence ID" value="KRZ14772.1"/>
    <property type="molecule type" value="Genomic_DNA"/>
</dbReference>
<gene>
    <name evidence="1" type="ORF">T11_3753</name>
</gene>
<organism evidence="1 2">
    <name type="scientific">Trichinella zimbabwensis</name>
    <dbReference type="NCBI Taxonomy" id="268475"/>
    <lineage>
        <taxon>Eukaryota</taxon>
        <taxon>Metazoa</taxon>
        <taxon>Ecdysozoa</taxon>
        <taxon>Nematoda</taxon>
        <taxon>Enoplea</taxon>
        <taxon>Dorylaimia</taxon>
        <taxon>Trichinellida</taxon>
        <taxon>Trichinellidae</taxon>
        <taxon>Trichinella</taxon>
    </lineage>
</organism>